<feature type="compositionally biased region" description="Low complexity" evidence="1">
    <location>
        <begin position="361"/>
        <end position="372"/>
    </location>
</feature>
<feature type="compositionally biased region" description="Polar residues" evidence="1">
    <location>
        <begin position="18"/>
        <end position="32"/>
    </location>
</feature>
<reference evidence="2 3" key="1">
    <citation type="submission" date="2019-02" db="EMBL/GenBank/DDBJ databases">
        <title>Genome sequencing of the rare red list fungi Bondarzewia mesenterica.</title>
        <authorList>
            <person name="Buettner E."/>
            <person name="Kellner H."/>
        </authorList>
    </citation>
    <scope>NUCLEOTIDE SEQUENCE [LARGE SCALE GENOMIC DNA]</scope>
    <source>
        <strain evidence="2 3">DSM 108281</strain>
    </source>
</reference>
<dbReference type="EMBL" id="SGPL01000716">
    <property type="protein sequence ID" value="THH08219.1"/>
    <property type="molecule type" value="Genomic_DNA"/>
</dbReference>
<dbReference type="AlphaFoldDB" id="A0A4S4L9J0"/>
<name>A0A4S4L9J0_9AGAM</name>
<comment type="caution">
    <text evidence="2">The sequence shown here is derived from an EMBL/GenBank/DDBJ whole genome shotgun (WGS) entry which is preliminary data.</text>
</comment>
<evidence type="ECO:0000256" key="1">
    <source>
        <dbReference type="SAM" id="MobiDB-lite"/>
    </source>
</evidence>
<keyword evidence="3" id="KW-1185">Reference proteome</keyword>
<feature type="region of interest" description="Disordered" evidence="1">
    <location>
        <begin position="108"/>
        <end position="132"/>
    </location>
</feature>
<feature type="region of interest" description="Disordered" evidence="1">
    <location>
        <begin position="1"/>
        <end position="32"/>
    </location>
</feature>
<dbReference type="Proteomes" id="UP000310158">
    <property type="component" value="Unassembled WGS sequence"/>
</dbReference>
<evidence type="ECO:0000313" key="2">
    <source>
        <dbReference type="EMBL" id="THH08219.1"/>
    </source>
</evidence>
<accession>A0A4S4L9J0</accession>
<feature type="compositionally biased region" description="Polar residues" evidence="1">
    <location>
        <begin position="108"/>
        <end position="117"/>
    </location>
</feature>
<feature type="region of interest" description="Disordered" evidence="1">
    <location>
        <begin position="265"/>
        <end position="330"/>
    </location>
</feature>
<feature type="region of interest" description="Disordered" evidence="1">
    <location>
        <begin position="349"/>
        <end position="376"/>
    </location>
</feature>
<sequence length="380" mass="42499">MSYSRKRKHLHQRHWTDRPQTFRPSAEGQTRTLNEPNHTLFIVAHEADIIRGPQAVNSARALETGPDDKEVGAGLIKWERSGSDDLGDVWVDRYDARLLLDALPALTSPTQSSSTLRPHSPSGWSDLPSDAEDTFFFTPEEAEDFRRDKRRRLIERGREERMRALQAEDDELNRPEEPWGGSDEEPDETQTAVMRRTASHILVSPNPAQLEMRILANHGADTRFAFLRGRWKRAWARTKGAVRQEMEAEKAKTKMGKGLGALMGYEESEEEDEDSVPEGDSMSDKLRSGESASAQVSEPAEVRDGEIVDPTQRSSAGEDQASEEAASVIMEARRARAREWAEKRRALKARAAEDGDGEMPSANSNNSRSATAVLAVHRAC</sequence>
<feature type="compositionally biased region" description="Basic residues" evidence="1">
    <location>
        <begin position="1"/>
        <end position="13"/>
    </location>
</feature>
<gene>
    <name evidence="2" type="ORF">EW146_g9063</name>
</gene>
<protein>
    <submittedName>
        <fullName evidence="2">Uncharacterized protein</fullName>
    </submittedName>
</protein>
<evidence type="ECO:0000313" key="3">
    <source>
        <dbReference type="Proteomes" id="UP000310158"/>
    </source>
</evidence>
<proteinExistence type="predicted"/>
<feature type="region of interest" description="Disordered" evidence="1">
    <location>
        <begin position="161"/>
        <end position="189"/>
    </location>
</feature>
<feature type="compositionally biased region" description="Acidic residues" evidence="1">
    <location>
        <begin position="266"/>
        <end position="277"/>
    </location>
</feature>
<organism evidence="2 3">
    <name type="scientific">Bondarzewia mesenterica</name>
    <dbReference type="NCBI Taxonomy" id="1095465"/>
    <lineage>
        <taxon>Eukaryota</taxon>
        <taxon>Fungi</taxon>
        <taxon>Dikarya</taxon>
        <taxon>Basidiomycota</taxon>
        <taxon>Agaricomycotina</taxon>
        <taxon>Agaricomycetes</taxon>
        <taxon>Russulales</taxon>
        <taxon>Bondarzewiaceae</taxon>
        <taxon>Bondarzewia</taxon>
    </lineage>
</organism>
<dbReference type="OrthoDB" id="2552978at2759"/>